<dbReference type="InterPro" id="IPR014284">
    <property type="entry name" value="RNA_pol_sigma-70_dom"/>
</dbReference>
<evidence type="ECO:0000259" key="7">
    <source>
        <dbReference type="Pfam" id="PF08281"/>
    </source>
</evidence>
<evidence type="ECO:0000256" key="5">
    <source>
        <dbReference type="SAM" id="MobiDB-lite"/>
    </source>
</evidence>
<dbReference type="Gene3D" id="1.10.1740.10">
    <property type="match status" value="1"/>
</dbReference>
<dbReference type="GO" id="GO:0003677">
    <property type="term" value="F:DNA binding"/>
    <property type="evidence" value="ECO:0007669"/>
    <property type="project" value="InterPro"/>
</dbReference>
<dbReference type="OrthoDB" id="5244716at2"/>
<keyword evidence="2" id="KW-0805">Transcription regulation</keyword>
<comment type="similarity">
    <text evidence="1">Belongs to the sigma-70 factor family. ECF subfamily.</text>
</comment>
<dbReference type="InterPro" id="IPR036388">
    <property type="entry name" value="WH-like_DNA-bd_sf"/>
</dbReference>
<dbReference type="RefSeq" id="WP_078885982.1">
    <property type="nucleotide sequence ID" value="NZ_BBNO01000008.1"/>
</dbReference>
<evidence type="ECO:0000256" key="3">
    <source>
        <dbReference type="ARBA" id="ARBA00023082"/>
    </source>
</evidence>
<reference evidence="9" key="1">
    <citation type="submission" date="2014-09" db="EMBL/GenBank/DDBJ databases">
        <title>Whole genome shotgun sequence of Streptomyces sp. NBRC 110027.</title>
        <authorList>
            <person name="Komaki H."/>
            <person name="Ichikawa N."/>
            <person name="Katano-Makiyama Y."/>
            <person name="Hosoyama A."/>
            <person name="Hashimoto M."/>
            <person name="Uohara A."/>
            <person name="Kitahashi Y."/>
            <person name="Ohji S."/>
            <person name="Kimura A."/>
            <person name="Yamazoe A."/>
            <person name="Igarashi Y."/>
            <person name="Fujita N."/>
        </authorList>
    </citation>
    <scope>NUCLEOTIDE SEQUENCE [LARGE SCALE GENOMIC DNA]</scope>
    <source>
        <strain evidence="9">NBRC 110027</strain>
    </source>
</reference>
<protein>
    <submittedName>
        <fullName evidence="8">RNA polymerase ECF-type sigma factor</fullName>
    </submittedName>
</protein>
<sequence>MTVATGSPAWERPARYGRWGRAVEPTQVDRPGGKSSLPPDEVLVEQLRAGDETAFRLMLDAWSRSMLRLARSFVSTNATAEEVLQDTWLAVIRGLDGFQGRASLRSWVYRILINTAKDRGRKESRTLPWTSLAPEGSGPTAEPTRSQRPDDAYPGHWCTGAGSVSWLMPEGAALAAEVRAVIAAALEELPTRQRAVVMLRDVEGYEVQEVCSLLEISHGNQRVLLYRGRTFVRDRLKEYLAKAESDVT</sequence>
<dbReference type="PANTHER" id="PTHR43133">
    <property type="entry name" value="RNA POLYMERASE ECF-TYPE SIGMA FACTO"/>
    <property type="match status" value="1"/>
</dbReference>
<dbReference type="Gene3D" id="1.10.10.10">
    <property type="entry name" value="Winged helix-like DNA-binding domain superfamily/Winged helix DNA-binding domain"/>
    <property type="match status" value="1"/>
</dbReference>
<feature type="domain" description="RNA polymerase sigma factor 70 region 4 type 2" evidence="7">
    <location>
        <begin position="182"/>
        <end position="230"/>
    </location>
</feature>
<name>A0A0P4RBZ3_9ACTN</name>
<feature type="region of interest" description="Disordered" evidence="5">
    <location>
        <begin position="123"/>
        <end position="152"/>
    </location>
</feature>
<proteinExistence type="inferred from homology"/>
<dbReference type="Proteomes" id="UP000048965">
    <property type="component" value="Unassembled WGS sequence"/>
</dbReference>
<dbReference type="InterPro" id="IPR039425">
    <property type="entry name" value="RNA_pol_sigma-70-like"/>
</dbReference>
<dbReference type="Pfam" id="PF04542">
    <property type="entry name" value="Sigma70_r2"/>
    <property type="match status" value="1"/>
</dbReference>
<dbReference type="AlphaFoldDB" id="A0A0P4RBZ3"/>
<evidence type="ECO:0000259" key="6">
    <source>
        <dbReference type="Pfam" id="PF04542"/>
    </source>
</evidence>
<accession>A0A0P4RBZ3</accession>
<feature type="domain" description="RNA polymerase sigma-70 region 2" evidence="6">
    <location>
        <begin position="61"/>
        <end position="126"/>
    </location>
</feature>
<evidence type="ECO:0000256" key="4">
    <source>
        <dbReference type="ARBA" id="ARBA00023163"/>
    </source>
</evidence>
<dbReference type="EMBL" id="BBNO01000008">
    <property type="protein sequence ID" value="GAO11092.1"/>
    <property type="molecule type" value="Genomic_DNA"/>
</dbReference>
<evidence type="ECO:0000313" key="9">
    <source>
        <dbReference type="Proteomes" id="UP000048965"/>
    </source>
</evidence>
<keyword evidence="9" id="KW-1185">Reference proteome</keyword>
<organism evidence="8 9">
    <name type="scientific">Streptomyces lydicamycinicus</name>
    <dbReference type="NCBI Taxonomy" id="1546107"/>
    <lineage>
        <taxon>Bacteria</taxon>
        <taxon>Bacillati</taxon>
        <taxon>Actinomycetota</taxon>
        <taxon>Actinomycetes</taxon>
        <taxon>Kitasatosporales</taxon>
        <taxon>Streptomycetaceae</taxon>
        <taxon>Streptomyces</taxon>
    </lineage>
</organism>
<evidence type="ECO:0000313" key="8">
    <source>
        <dbReference type="EMBL" id="GAO11092.1"/>
    </source>
</evidence>
<evidence type="ECO:0000256" key="1">
    <source>
        <dbReference type="ARBA" id="ARBA00010641"/>
    </source>
</evidence>
<dbReference type="InterPro" id="IPR013324">
    <property type="entry name" value="RNA_pol_sigma_r3/r4-like"/>
</dbReference>
<dbReference type="GO" id="GO:0006352">
    <property type="term" value="P:DNA-templated transcription initiation"/>
    <property type="evidence" value="ECO:0007669"/>
    <property type="project" value="InterPro"/>
</dbReference>
<evidence type="ECO:0000256" key="2">
    <source>
        <dbReference type="ARBA" id="ARBA00023015"/>
    </source>
</evidence>
<keyword evidence="4" id="KW-0804">Transcription</keyword>
<dbReference type="SUPFAM" id="SSF88946">
    <property type="entry name" value="Sigma2 domain of RNA polymerase sigma factors"/>
    <property type="match status" value="1"/>
</dbReference>
<dbReference type="Pfam" id="PF08281">
    <property type="entry name" value="Sigma70_r4_2"/>
    <property type="match status" value="1"/>
</dbReference>
<dbReference type="InterPro" id="IPR013325">
    <property type="entry name" value="RNA_pol_sigma_r2"/>
</dbReference>
<dbReference type="GO" id="GO:0016987">
    <property type="term" value="F:sigma factor activity"/>
    <property type="evidence" value="ECO:0007669"/>
    <property type="project" value="UniProtKB-KW"/>
</dbReference>
<dbReference type="PANTHER" id="PTHR43133:SF53">
    <property type="entry name" value="ECF RNA POLYMERASE SIGMA-E FACTOR"/>
    <property type="match status" value="1"/>
</dbReference>
<keyword evidence="3" id="KW-0731">Sigma factor</keyword>
<dbReference type="NCBIfam" id="TIGR02937">
    <property type="entry name" value="sigma70-ECF"/>
    <property type="match status" value="1"/>
</dbReference>
<gene>
    <name evidence="8" type="ORF">TPA0598_08_00030</name>
</gene>
<dbReference type="SUPFAM" id="SSF88659">
    <property type="entry name" value="Sigma3 and sigma4 domains of RNA polymerase sigma factors"/>
    <property type="match status" value="1"/>
</dbReference>
<dbReference type="CDD" id="cd06171">
    <property type="entry name" value="Sigma70_r4"/>
    <property type="match status" value="1"/>
</dbReference>
<dbReference type="InterPro" id="IPR013249">
    <property type="entry name" value="RNA_pol_sigma70_r4_t2"/>
</dbReference>
<comment type="caution">
    <text evidence="8">The sequence shown here is derived from an EMBL/GenBank/DDBJ whole genome shotgun (WGS) entry which is preliminary data.</text>
</comment>
<reference evidence="8 9" key="2">
    <citation type="journal article" date="2015" name="Stand. Genomic Sci.">
        <title>Draft genome sequence of marine-derived Streptomyces sp. TP-A0598, a producer of anti-MRSA antibiotic lydicamycins.</title>
        <authorList>
            <person name="Komaki H."/>
            <person name="Ichikawa N."/>
            <person name="Hosoyama A."/>
            <person name="Fujita N."/>
            <person name="Igarashi Y."/>
        </authorList>
    </citation>
    <scope>NUCLEOTIDE SEQUENCE [LARGE SCALE GENOMIC DNA]</scope>
    <source>
        <strain evidence="8 9">NBRC 110027</strain>
    </source>
</reference>
<dbReference type="InterPro" id="IPR007627">
    <property type="entry name" value="RNA_pol_sigma70_r2"/>
</dbReference>